<proteinExistence type="inferred from homology"/>
<feature type="non-terminal residue" evidence="8">
    <location>
        <position position="448"/>
    </location>
</feature>
<dbReference type="InterPro" id="IPR017853">
    <property type="entry name" value="GH"/>
</dbReference>
<evidence type="ECO:0000259" key="6">
    <source>
        <dbReference type="Pfam" id="PF01055"/>
    </source>
</evidence>
<evidence type="ECO:0000259" key="7">
    <source>
        <dbReference type="Pfam" id="PF21365"/>
    </source>
</evidence>
<evidence type="ECO:0000256" key="1">
    <source>
        <dbReference type="ARBA" id="ARBA00007806"/>
    </source>
</evidence>
<dbReference type="InterPro" id="IPR013780">
    <property type="entry name" value="Glyco_hydro_b"/>
</dbReference>
<dbReference type="Pfam" id="PF21365">
    <property type="entry name" value="Glyco_hydro_31_3rd"/>
    <property type="match status" value="1"/>
</dbReference>
<accession>A0A7L4BEG4</accession>
<name>A0A7L4BEG4_9CHAR</name>
<comment type="similarity">
    <text evidence="1 5">Belongs to the glycosyl hydrolase 31 family.</text>
</comment>
<dbReference type="GO" id="GO:0005975">
    <property type="term" value="P:carbohydrate metabolic process"/>
    <property type="evidence" value="ECO:0007669"/>
    <property type="project" value="InterPro"/>
</dbReference>
<keyword evidence="4 5" id="KW-0326">Glycosidase</keyword>
<evidence type="ECO:0000313" key="8">
    <source>
        <dbReference type="EMBL" id="NXW36011.1"/>
    </source>
</evidence>
<dbReference type="GO" id="GO:0004558">
    <property type="term" value="F:alpha-1,4-glucosidase activity"/>
    <property type="evidence" value="ECO:0007669"/>
    <property type="project" value="TreeGrafter"/>
</dbReference>
<evidence type="ECO:0000256" key="5">
    <source>
        <dbReference type="RuleBase" id="RU361185"/>
    </source>
</evidence>
<dbReference type="EMBL" id="VZZW01001631">
    <property type="protein sequence ID" value="NXW36011.1"/>
    <property type="molecule type" value="Genomic_DNA"/>
</dbReference>
<dbReference type="PANTHER" id="PTHR22762:SF133">
    <property type="entry name" value="P-TYPE DOMAIN-CONTAINING PROTEIN"/>
    <property type="match status" value="1"/>
</dbReference>
<dbReference type="Proteomes" id="UP000556165">
    <property type="component" value="Unassembled WGS sequence"/>
</dbReference>
<dbReference type="InterPro" id="IPR030458">
    <property type="entry name" value="Glyco_hydro_31_AS"/>
</dbReference>
<organism evidence="8 9">
    <name type="scientific">Phaetusa simplex</name>
    <name type="common">large-billed tern</name>
    <dbReference type="NCBI Taxonomy" id="297813"/>
    <lineage>
        <taxon>Eukaryota</taxon>
        <taxon>Metazoa</taxon>
        <taxon>Chordata</taxon>
        <taxon>Craniata</taxon>
        <taxon>Vertebrata</taxon>
        <taxon>Euteleostomi</taxon>
        <taxon>Archelosauria</taxon>
        <taxon>Archosauria</taxon>
        <taxon>Dinosauria</taxon>
        <taxon>Saurischia</taxon>
        <taxon>Theropoda</taxon>
        <taxon>Coelurosauria</taxon>
        <taxon>Aves</taxon>
        <taxon>Neognathae</taxon>
        <taxon>Neoaves</taxon>
        <taxon>Charadriiformes</taxon>
        <taxon>Laridae</taxon>
        <taxon>Phaetusa</taxon>
    </lineage>
</organism>
<dbReference type="InterPro" id="IPR000322">
    <property type="entry name" value="Glyco_hydro_31_TIM"/>
</dbReference>
<dbReference type="Pfam" id="PF01055">
    <property type="entry name" value="Glyco_hydro_31_2nd"/>
    <property type="match status" value="1"/>
</dbReference>
<gene>
    <name evidence="8" type="primary">Mgam_0</name>
    <name evidence="8" type="ORF">PHASIM_R07058</name>
</gene>
<dbReference type="Gene3D" id="2.60.40.1180">
    <property type="entry name" value="Golgi alpha-mannosidase II"/>
    <property type="match status" value="1"/>
</dbReference>
<dbReference type="PROSITE" id="PS00129">
    <property type="entry name" value="GLYCOSYL_HYDROL_F31_1"/>
    <property type="match status" value="1"/>
</dbReference>
<feature type="domain" description="Glycosyl hydrolase family 31 C-terminal" evidence="7">
    <location>
        <begin position="352"/>
        <end position="439"/>
    </location>
</feature>
<protein>
    <submittedName>
        <fullName evidence="8">MGA protein</fullName>
    </submittedName>
</protein>
<sequence>DVQYVDIDHMERQLDFTIGARFAGLPALINRIKEQGMRFIIILDPAISGNETNYPTFSRGVQDDVFIKWPNTNDIIYSKVWPFLPNVQVNESLPEQTQIKLYGAHAAFPDFFRNSTVAWWKREILEFYNNPTNASRSIKFDGLWIDMNEPAAFMNGAIGGCRNDLLNMPPYIPSNGEKGKQWLLKCKLCAQGFPFKNLFSQFQGRRRYLLLSEEYPSLLALQNVTRERGIVITRSTYPSSGRWAGHWLGDNTAAWDQLAKSVIGMSSGVELFLWHISNGLKSPFQNCVLYLAAAYLSIGLLKPLKMQTQGYHRQDPASWNSTFEDISRNVLNIRYTLLPYLYTLMYDAHAHGSTVIRPMLHEFVQDRTTWEIYEQFLWGPALLISPVMHQNAVTVNAYLPNARWYDYYTDDDIGLRGHFTFLPAPLDHINLHIRGGYILAWQTPANTT</sequence>
<evidence type="ECO:0000256" key="3">
    <source>
        <dbReference type="ARBA" id="ARBA00023180"/>
    </source>
</evidence>
<dbReference type="SUPFAM" id="SSF51445">
    <property type="entry name" value="(Trans)glycosidases"/>
    <property type="match status" value="1"/>
</dbReference>
<dbReference type="AlphaFoldDB" id="A0A7L4BEG4"/>
<dbReference type="InterPro" id="IPR048395">
    <property type="entry name" value="Glyco_hydro_31_C"/>
</dbReference>
<dbReference type="SUPFAM" id="SSF51011">
    <property type="entry name" value="Glycosyl hydrolase domain"/>
    <property type="match status" value="1"/>
</dbReference>
<dbReference type="FunFam" id="2.60.40.1180:FF:000001">
    <property type="entry name" value="Maltase-glucoamylase, intestinal"/>
    <property type="match status" value="1"/>
</dbReference>
<keyword evidence="2 5" id="KW-0378">Hydrolase</keyword>
<comment type="caution">
    <text evidence="8">The sequence shown here is derived from an EMBL/GenBank/DDBJ whole genome shotgun (WGS) entry which is preliminary data.</text>
</comment>
<evidence type="ECO:0000313" key="9">
    <source>
        <dbReference type="Proteomes" id="UP000556165"/>
    </source>
</evidence>
<dbReference type="PANTHER" id="PTHR22762">
    <property type="entry name" value="ALPHA-GLUCOSIDASE"/>
    <property type="match status" value="1"/>
</dbReference>
<feature type="domain" description="Glycoside hydrolase family 31 TIM barrel" evidence="6">
    <location>
        <begin position="1"/>
        <end position="344"/>
    </location>
</feature>
<evidence type="ECO:0000256" key="2">
    <source>
        <dbReference type="ARBA" id="ARBA00022801"/>
    </source>
</evidence>
<reference evidence="8 9" key="1">
    <citation type="submission" date="2019-09" db="EMBL/GenBank/DDBJ databases">
        <title>Bird 10,000 Genomes (B10K) Project - Family phase.</title>
        <authorList>
            <person name="Zhang G."/>
        </authorList>
    </citation>
    <scope>NUCLEOTIDE SEQUENCE [LARGE SCALE GENOMIC DNA]</scope>
    <source>
        <strain evidence="8">B10K-DU-009-16</strain>
        <tissue evidence="8">Muscle</tissue>
    </source>
</reference>
<evidence type="ECO:0000256" key="4">
    <source>
        <dbReference type="ARBA" id="ARBA00023295"/>
    </source>
</evidence>
<feature type="non-terminal residue" evidence="8">
    <location>
        <position position="1"/>
    </location>
</feature>
<keyword evidence="9" id="KW-1185">Reference proteome</keyword>
<dbReference type="Gene3D" id="3.20.20.80">
    <property type="entry name" value="Glycosidases"/>
    <property type="match status" value="1"/>
</dbReference>
<keyword evidence="3" id="KW-0325">Glycoprotein</keyword>